<evidence type="ECO:0000256" key="7">
    <source>
        <dbReference type="SAM" id="Phobius"/>
    </source>
</evidence>
<dbReference type="SUPFAM" id="SSF103473">
    <property type="entry name" value="MFS general substrate transporter"/>
    <property type="match status" value="1"/>
</dbReference>
<dbReference type="CDD" id="cd17321">
    <property type="entry name" value="MFS_MMR_MDR_like"/>
    <property type="match status" value="1"/>
</dbReference>
<name>A0A0J8C5M2_STRVR</name>
<accession>A0A0J8C5M2</accession>
<feature type="transmembrane region" description="Helical" evidence="7">
    <location>
        <begin position="453"/>
        <end position="477"/>
    </location>
</feature>
<proteinExistence type="predicted"/>
<evidence type="ECO:0000259" key="8">
    <source>
        <dbReference type="PROSITE" id="PS50850"/>
    </source>
</evidence>
<feature type="transmembrane region" description="Helical" evidence="7">
    <location>
        <begin position="334"/>
        <end position="355"/>
    </location>
</feature>
<dbReference type="Gene3D" id="1.20.1720.10">
    <property type="entry name" value="Multidrug resistance protein D"/>
    <property type="match status" value="1"/>
</dbReference>
<dbReference type="Pfam" id="PF07690">
    <property type="entry name" value="MFS_1"/>
    <property type="match status" value="1"/>
</dbReference>
<dbReference type="InterPro" id="IPR011701">
    <property type="entry name" value="MFS"/>
</dbReference>
<evidence type="ECO:0000313" key="10">
    <source>
        <dbReference type="Proteomes" id="UP000037432"/>
    </source>
</evidence>
<feature type="compositionally biased region" description="Pro residues" evidence="6">
    <location>
        <begin position="481"/>
        <end position="493"/>
    </location>
</feature>
<dbReference type="GO" id="GO:0022857">
    <property type="term" value="F:transmembrane transporter activity"/>
    <property type="evidence" value="ECO:0007669"/>
    <property type="project" value="InterPro"/>
</dbReference>
<organism evidence="9 10">
    <name type="scientific">Streptomyces viridochromogenes</name>
    <dbReference type="NCBI Taxonomy" id="1938"/>
    <lineage>
        <taxon>Bacteria</taxon>
        <taxon>Bacillati</taxon>
        <taxon>Actinomycetota</taxon>
        <taxon>Actinomycetes</taxon>
        <taxon>Kitasatosporales</taxon>
        <taxon>Streptomycetaceae</taxon>
        <taxon>Streptomyces</taxon>
    </lineage>
</organism>
<feature type="transmembrane region" description="Helical" evidence="7">
    <location>
        <begin position="115"/>
        <end position="134"/>
    </location>
</feature>
<evidence type="ECO:0000256" key="4">
    <source>
        <dbReference type="ARBA" id="ARBA00023136"/>
    </source>
</evidence>
<evidence type="ECO:0000313" key="9">
    <source>
        <dbReference type="EMBL" id="KMS73145.1"/>
    </source>
</evidence>
<feature type="transmembrane region" description="Helical" evidence="7">
    <location>
        <begin position="82"/>
        <end position="103"/>
    </location>
</feature>
<dbReference type="PROSITE" id="PS50850">
    <property type="entry name" value="MFS"/>
    <property type="match status" value="1"/>
</dbReference>
<dbReference type="InterPro" id="IPR020846">
    <property type="entry name" value="MFS_dom"/>
</dbReference>
<dbReference type="PATRIC" id="fig|1938.3.peg.2943"/>
<evidence type="ECO:0000256" key="2">
    <source>
        <dbReference type="ARBA" id="ARBA00022692"/>
    </source>
</evidence>
<dbReference type="InterPro" id="IPR036259">
    <property type="entry name" value="MFS_trans_sf"/>
</dbReference>
<keyword evidence="2 7" id="KW-0812">Transmembrane</keyword>
<dbReference type="Proteomes" id="UP000037432">
    <property type="component" value="Unassembled WGS sequence"/>
</dbReference>
<feature type="transmembrane region" description="Helical" evidence="7">
    <location>
        <begin position="57"/>
        <end position="76"/>
    </location>
</feature>
<dbReference type="EMBL" id="LFNT01000022">
    <property type="protein sequence ID" value="KMS73145.1"/>
    <property type="molecule type" value="Genomic_DNA"/>
</dbReference>
<feature type="transmembrane region" description="Helical" evidence="7">
    <location>
        <begin position="281"/>
        <end position="301"/>
    </location>
</feature>
<evidence type="ECO:0000256" key="6">
    <source>
        <dbReference type="SAM" id="MobiDB-lite"/>
    </source>
</evidence>
<dbReference type="PANTHER" id="PTHR42718:SF42">
    <property type="entry name" value="EXPORT PROTEIN"/>
    <property type="match status" value="1"/>
</dbReference>
<dbReference type="PANTHER" id="PTHR42718">
    <property type="entry name" value="MAJOR FACILITATOR SUPERFAMILY MULTIDRUG TRANSPORTER MFSC"/>
    <property type="match status" value="1"/>
</dbReference>
<feature type="transmembrane region" description="Helical" evidence="7">
    <location>
        <begin position="179"/>
        <end position="197"/>
    </location>
</feature>
<keyword evidence="5" id="KW-0046">Antibiotic resistance</keyword>
<keyword evidence="3 7" id="KW-1133">Transmembrane helix</keyword>
<sequence>MLGMDLTILNVAVPQLREALDATTAQVQWIVDGYALMLGGSVLAVGAVTDRWGRRRCFVLGVAVCGASSVGGALAGEPWQVITARCGMGAGAALLMPATLGALHHMFPEPELRRRAIAVWAAVGGLGGLSGPVIGGWLVEHASWRAAFWINLPLTVVIIAAACLVVPESRAHRSAAFDAVGALLSTAGLLALVWAIIEGPHRGWTSGPVMTGFALAGLVLAAFLAWERHVPAPMLPLHLLARPGIGVAAAALALMSFALFGALFVLTLYLQGVLGYSPVEAGVRTLPLPAGLAVGAAAAVAVQRRLGVRTTVVAGLLVVAASFGVWATTTAQSGYGHCALFQAIAGMGAGLVAAAGTESVMESVPTEQAGLGSAINDATRQVGSALGVAVQGSLLTAVFTSRFVETPAVTAAVPAVADAARHSLLSVPDQAGLLPPAQRVAVLSAARDAFIDALTLTAMTAAAVVLLTAAAAARWLAPRTAPLPPPRTRPAPLPEAGTPLSD</sequence>
<comment type="subcellular location">
    <subcellularLocation>
        <location evidence="1">Cell membrane</location>
        <topology evidence="1">Multi-pass membrane protein</topology>
    </subcellularLocation>
</comment>
<dbReference type="Gene3D" id="1.20.1250.20">
    <property type="entry name" value="MFS general substrate transporter like domains"/>
    <property type="match status" value="1"/>
</dbReference>
<feature type="region of interest" description="Disordered" evidence="6">
    <location>
        <begin position="479"/>
        <end position="502"/>
    </location>
</feature>
<feature type="domain" description="Major facilitator superfamily (MFS) profile" evidence="8">
    <location>
        <begin position="1"/>
        <end position="472"/>
    </location>
</feature>
<evidence type="ECO:0000256" key="3">
    <source>
        <dbReference type="ARBA" id="ARBA00022989"/>
    </source>
</evidence>
<evidence type="ECO:0000256" key="5">
    <source>
        <dbReference type="ARBA" id="ARBA00023251"/>
    </source>
</evidence>
<comment type="caution">
    <text evidence="9">The sequence shown here is derived from an EMBL/GenBank/DDBJ whole genome shotgun (WGS) entry which is preliminary data.</text>
</comment>
<dbReference type="GO" id="GO:0005886">
    <property type="term" value="C:plasma membrane"/>
    <property type="evidence" value="ECO:0007669"/>
    <property type="project" value="UniProtKB-SubCell"/>
</dbReference>
<feature type="transmembrane region" description="Helical" evidence="7">
    <location>
        <begin position="209"/>
        <end position="226"/>
    </location>
</feature>
<protein>
    <submittedName>
        <fullName evidence="9">MFS transporter</fullName>
    </submittedName>
</protein>
<gene>
    <name evidence="9" type="ORF">ACM01_20275</name>
</gene>
<dbReference type="AlphaFoldDB" id="A0A0J8C5M2"/>
<feature type="transmembrane region" description="Helical" evidence="7">
    <location>
        <begin position="146"/>
        <end position="167"/>
    </location>
</feature>
<feature type="transmembrane region" description="Helical" evidence="7">
    <location>
        <begin position="27"/>
        <end position="45"/>
    </location>
</feature>
<keyword evidence="4 7" id="KW-0472">Membrane</keyword>
<reference evidence="9 10" key="1">
    <citation type="submission" date="2015-06" db="EMBL/GenBank/DDBJ databases">
        <authorList>
            <person name="Ju K.-S."/>
            <person name="Doroghazi J.R."/>
            <person name="Metcalf W.W."/>
        </authorList>
    </citation>
    <scope>NUCLEOTIDE SEQUENCE [LARGE SCALE GENOMIC DNA]</scope>
    <source>
        <strain evidence="9 10">NRRL 3414</strain>
    </source>
</reference>
<dbReference type="GO" id="GO:0046677">
    <property type="term" value="P:response to antibiotic"/>
    <property type="evidence" value="ECO:0007669"/>
    <property type="project" value="UniProtKB-KW"/>
</dbReference>
<evidence type="ECO:0000256" key="1">
    <source>
        <dbReference type="ARBA" id="ARBA00004651"/>
    </source>
</evidence>
<feature type="transmembrane region" description="Helical" evidence="7">
    <location>
        <begin position="247"/>
        <end position="269"/>
    </location>
</feature>
<feature type="transmembrane region" description="Helical" evidence="7">
    <location>
        <begin position="308"/>
        <end position="328"/>
    </location>
</feature>